<reference evidence="2" key="5">
    <citation type="journal article" date="2021" name="G3 (Bethesda)">
        <title>Aegilops tauschii genome assembly Aet v5.0 features greater sequence contiguity and improved annotation.</title>
        <authorList>
            <person name="Wang L."/>
            <person name="Zhu T."/>
            <person name="Rodriguez J.C."/>
            <person name="Deal K.R."/>
            <person name="Dubcovsky J."/>
            <person name="McGuire P.E."/>
            <person name="Lux T."/>
            <person name="Spannagl M."/>
            <person name="Mayer K.F.X."/>
            <person name="Baldrich P."/>
            <person name="Meyers B.C."/>
            <person name="Huo N."/>
            <person name="Gu Y.Q."/>
            <person name="Zhou H."/>
            <person name="Devos K.M."/>
            <person name="Bennetzen J.L."/>
            <person name="Unver T."/>
            <person name="Budak H."/>
            <person name="Gulick P.J."/>
            <person name="Galiba G."/>
            <person name="Kalapos B."/>
            <person name="Nelson D.R."/>
            <person name="Li P."/>
            <person name="You F.M."/>
            <person name="Luo M.C."/>
            <person name="Dvorak J."/>
        </authorList>
    </citation>
    <scope>NUCLEOTIDE SEQUENCE [LARGE SCALE GENOMIC DNA]</scope>
    <source>
        <strain evidence="2">cv. AL8/78</strain>
    </source>
</reference>
<dbReference type="Gramene" id="AET3Gv20531200.2">
    <property type="protein sequence ID" value="AET3Gv20531200.2"/>
    <property type="gene ID" value="AET3Gv20531200"/>
</dbReference>
<accession>A0A453F0D4</accession>
<dbReference type="AlphaFoldDB" id="A0A453F0D4"/>
<organism evidence="2 3">
    <name type="scientific">Aegilops tauschii subsp. strangulata</name>
    <name type="common">Goatgrass</name>
    <dbReference type="NCBI Taxonomy" id="200361"/>
    <lineage>
        <taxon>Eukaryota</taxon>
        <taxon>Viridiplantae</taxon>
        <taxon>Streptophyta</taxon>
        <taxon>Embryophyta</taxon>
        <taxon>Tracheophyta</taxon>
        <taxon>Spermatophyta</taxon>
        <taxon>Magnoliopsida</taxon>
        <taxon>Liliopsida</taxon>
        <taxon>Poales</taxon>
        <taxon>Poaceae</taxon>
        <taxon>BOP clade</taxon>
        <taxon>Pooideae</taxon>
        <taxon>Triticodae</taxon>
        <taxon>Triticeae</taxon>
        <taxon>Triticinae</taxon>
        <taxon>Aegilops</taxon>
    </lineage>
</organism>
<evidence type="ECO:0000313" key="3">
    <source>
        <dbReference type="Proteomes" id="UP000015105"/>
    </source>
</evidence>
<feature type="compositionally biased region" description="Basic residues" evidence="1">
    <location>
        <begin position="94"/>
        <end position="103"/>
    </location>
</feature>
<reference evidence="3" key="1">
    <citation type="journal article" date="2014" name="Science">
        <title>Ancient hybridizations among the ancestral genomes of bread wheat.</title>
        <authorList>
            <consortium name="International Wheat Genome Sequencing Consortium,"/>
            <person name="Marcussen T."/>
            <person name="Sandve S.R."/>
            <person name="Heier L."/>
            <person name="Spannagl M."/>
            <person name="Pfeifer M."/>
            <person name="Jakobsen K.S."/>
            <person name="Wulff B.B."/>
            <person name="Steuernagel B."/>
            <person name="Mayer K.F."/>
            <person name="Olsen O.A."/>
        </authorList>
    </citation>
    <scope>NUCLEOTIDE SEQUENCE [LARGE SCALE GENOMIC DNA]</scope>
    <source>
        <strain evidence="3">cv. AL8/78</strain>
    </source>
</reference>
<proteinExistence type="predicted"/>
<sequence length="103" mass="10990">NKPTKKTTSEACGVPSSENHASRPRTPSLLRRPRARIKDRGLRVPSIPALPPFRAADPFPPPPIPSPPPISSLLSPSGAAADPLQESPPIPLRSRSRSLRLPG</sequence>
<evidence type="ECO:0000313" key="2">
    <source>
        <dbReference type="EnsemblPlants" id="AET3Gv20531200.2"/>
    </source>
</evidence>
<reference evidence="2" key="3">
    <citation type="journal article" date="2017" name="Nature">
        <title>Genome sequence of the progenitor of the wheat D genome Aegilops tauschii.</title>
        <authorList>
            <person name="Luo M.C."/>
            <person name="Gu Y.Q."/>
            <person name="Puiu D."/>
            <person name="Wang H."/>
            <person name="Twardziok S.O."/>
            <person name="Deal K.R."/>
            <person name="Huo N."/>
            <person name="Zhu T."/>
            <person name="Wang L."/>
            <person name="Wang Y."/>
            <person name="McGuire P.E."/>
            <person name="Liu S."/>
            <person name="Long H."/>
            <person name="Ramasamy R.K."/>
            <person name="Rodriguez J.C."/>
            <person name="Van S.L."/>
            <person name="Yuan L."/>
            <person name="Wang Z."/>
            <person name="Xia Z."/>
            <person name="Xiao L."/>
            <person name="Anderson O.D."/>
            <person name="Ouyang S."/>
            <person name="Liang Y."/>
            <person name="Zimin A.V."/>
            <person name="Pertea G."/>
            <person name="Qi P."/>
            <person name="Bennetzen J.L."/>
            <person name="Dai X."/>
            <person name="Dawson M.W."/>
            <person name="Muller H.G."/>
            <person name="Kugler K."/>
            <person name="Rivarola-Duarte L."/>
            <person name="Spannagl M."/>
            <person name="Mayer K.F.X."/>
            <person name="Lu F.H."/>
            <person name="Bevan M.W."/>
            <person name="Leroy P."/>
            <person name="Li P."/>
            <person name="You F.M."/>
            <person name="Sun Q."/>
            <person name="Liu Z."/>
            <person name="Lyons E."/>
            <person name="Wicker T."/>
            <person name="Salzberg S.L."/>
            <person name="Devos K.M."/>
            <person name="Dvorak J."/>
        </authorList>
    </citation>
    <scope>NUCLEOTIDE SEQUENCE [LARGE SCALE GENOMIC DNA]</scope>
    <source>
        <strain evidence="2">cv. AL8/78</strain>
    </source>
</reference>
<reference evidence="2" key="4">
    <citation type="submission" date="2019-03" db="UniProtKB">
        <authorList>
            <consortium name="EnsemblPlants"/>
        </authorList>
    </citation>
    <scope>IDENTIFICATION</scope>
</reference>
<dbReference type="Proteomes" id="UP000015105">
    <property type="component" value="Chromosome 3D"/>
</dbReference>
<feature type="compositionally biased region" description="Low complexity" evidence="1">
    <location>
        <begin position="71"/>
        <end position="84"/>
    </location>
</feature>
<reference evidence="3" key="2">
    <citation type="journal article" date="2017" name="Nat. Plants">
        <title>The Aegilops tauschii genome reveals multiple impacts of transposons.</title>
        <authorList>
            <person name="Zhao G."/>
            <person name="Zou C."/>
            <person name="Li K."/>
            <person name="Wang K."/>
            <person name="Li T."/>
            <person name="Gao L."/>
            <person name="Zhang X."/>
            <person name="Wang H."/>
            <person name="Yang Z."/>
            <person name="Liu X."/>
            <person name="Jiang W."/>
            <person name="Mao L."/>
            <person name="Kong X."/>
            <person name="Jiao Y."/>
            <person name="Jia J."/>
        </authorList>
    </citation>
    <scope>NUCLEOTIDE SEQUENCE [LARGE SCALE GENOMIC DNA]</scope>
    <source>
        <strain evidence="3">cv. AL8/78</strain>
    </source>
</reference>
<evidence type="ECO:0000256" key="1">
    <source>
        <dbReference type="SAM" id="MobiDB-lite"/>
    </source>
</evidence>
<protein>
    <submittedName>
        <fullName evidence="2">Uncharacterized protein</fullName>
    </submittedName>
</protein>
<feature type="region of interest" description="Disordered" evidence="1">
    <location>
        <begin position="1"/>
        <end position="103"/>
    </location>
</feature>
<feature type="compositionally biased region" description="Pro residues" evidence="1">
    <location>
        <begin position="58"/>
        <end position="70"/>
    </location>
</feature>
<name>A0A453F0D4_AEGTS</name>
<keyword evidence="3" id="KW-1185">Reference proteome</keyword>
<dbReference type="EnsemblPlants" id="AET3Gv20531200.2">
    <property type="protein sequence ID" value="AET3Gv20531200.2"/>
    <property type="gene ID" value="AET3Gv20531200"/>
</dbReference>